<name>A0AAQ1G7K7_9GAMM</name>
<dbReference type="Gene3D" id="3.30.450.40">
    <property type="match status" value="1"/>
</dbReference>
<proteinExistence type="predicted"/>
<evidence type="ECO:0000313" key="3">
    <source>
        <dbReference type="Proteomes" id="UP000243518"/>
    </source>
</evidence>
<organism evidence="2 3">
    <name type="scientific">Halopseudomonas aestusnigri</name>
    <dbReference type="NCBI Taxonomy" id="857252"/>
    <lineage>
        <taxon>Bacteria</taxon>
        <taxon>Pseudomonadati</taxon>
        <taxon>Pseudomonadota</taxon>
        <taxon>Gammaproteobacteria</taxon>
        <taxon>Pseudomonadales</taxon>
        <taxon>Pseudomonadaceae</taxon>
        <taxon>Halopseudomonas</taxon>
    </lineage>
</organism>
<dbReference type="Pfam" id="PF08668">
    <property type="entry name" value="HDOD"/>
    <property type="match status" value="1"/>
</dbReference>
<dbReference type="PANTHER" id="PTHR33525">
    <property type="match status" value="1"/>
</dbReference>
<accession>A0AAQ1G7K7</accession>
<dbReference type="SUPFAM" id="SSF109604">
    <property type="entry name" value="HD-domain/PDEase-like"/>
    <property type="match status" value="1"/>
</dbReference>
<evidence type="ECO:0000259" key="1">
    <source>
        <dbReference type="PROSITE" id="PS51833"/>
    </source>
</evidence>
<dbReference type="PROSITE" id="PS51833">
    <property type="entry name" value="HDOD"/>
    <property type="match status" value="1"/>
</dbReference>
<reference evidence="2 3" key="1">
    <citation type="submission" date="2016-10" db="EMBL/GenBank/DDBJ databases">
        <authorList>
            <person name="Varghese N."/>
            <person name="Submissions S."/>
        </authorList>
    </citation>
    <scope>NUCLEOTIDE SEQUENCE [LARGE SCALE GENOMIC DNA]</scope>
    <source>
        <strain evidence="2 3">CECT 8317</strain>
    </source>
</reference>
<dbReference type="SUPFAM" id="SSF55781">
    <property type="entry name" value="GAF domain-like"/>
    <property type="match status" value="1"/>
</dbReference>
<gene>
    <name evidence="2" type="ORF">SAMN05216586_104166</name>
</gene>
<dbReference type="InterPro" id="IPR052340">
    <property type="entry name" value="RNase_Y/CdgJ"/>
</dbReference>
<feature type="domain" description="HDOD" evidence="1">
    <location>
        <begin position="23"/>
        <end position="218"/>
    </location>
</feature>
<dbReference type="InterPro" id="IPR003018">
    <property type="entry name" value="GAF"/>
</dbReference>
<dbReference type="AlphaFoldDB" id="A0AAQ1G7K7"/>
<dbReference type="EMBL" id="FNVE01000004">
    <property type="protein sequence ID" value="SEG22669.1"/>
    <property type="molecule type" value="Genomic_DNA"/>
</dbReference>
<dbReference type="Proteomes" id="UP000243518">
    <property type="component" value="Unassembled WGS sequence"/>
</dbReference>
<dbReference type="PANTHER" id="PTHR33525:SF3">
    <property type="entry name" value="RIBONUCLEASE Y"/>
    <property type="match status" value="1"/>
</dbReference>
<sequence length="505" mass="54910">MTDLNNETHGLRSWLERLNRAELPAMAVVVHDLLRLSQSETASVAQLTEVLMRDAALASKVLRVSNSVYCNPGREVIKTLSRAVVVVGFDQVRMIGLSVSLLDGLLKNSPREQLQALLARSFHGAVQARNMAQYLNQRQQEEVFIATLLSHIGELAFWSHAGKTADRLVASLNEPGADPDKVLKREIGVTFDQLTVGLLKTWNMGEIGQLIQASRSSDGPAARAVALGSTLAERVAGKGWTHESVQALIEPVAELIGTDAEHAWQQLVGSGQEAVRIAGNCSNADLQQWIPRADDLPLDLSALLQMEVVPGTPSVDEVSAERKPEVEADPLLQPNLEMLKLSVDHLKLMARAPMDVDTILHTVMQGLHRGAGIERIALMVLAEQQTQFRVRTAIGKGTQRWRETFALPCGDGAKHIFGHVLAQRDCLWLGGPKSQELQSLVTPAVVELVGSGPFAIAPVIAGSRRVGVLYGDMRLSGRELSASQLAAFKRVAELTGLCLQRLSQR</sequence>
<keyword evidence="3" id="KW-1185">Reference proteome</keyword>
<comment type="caution">
    <text evidence="2">The sequence shown here is derived from an EMBL/GenBank/DDBJ whole genome shotgun (WGS) entry which is preliminary data.</text>
</comment>
<dbReference type="Pfam" id="PF01590">
    <property type="entry name" value="GAF"/>
    <property type="match status" value="1"/>
</dbReference>
<dbReference type="Gene3D" id="1.10.3210.10">
    <property type="entry name" value="Hypothetical protein af1432"/>
    <property type="match status" value="1"/>
</dbReference>
<evidence type="ECO:0000313" key="2">
    <source>
        <dbReference type="EMBL" id="SEG22669.1"/>
    </source>
</evidence>
<protein>
    <submittedName>
        <fullName evidence="2">HD-like signal output (HDOD) domain, no enzymatic activity</fullName>
    </submittedName>
</protein>
<dbReference type="InterPro" id="IPR029016">
    <property type="entry name" value="GAF-like_dom_sf"/>
</dbReference>
<dbReference type="InterPro" id="IPR013976">
    <property type="entry name" value="HDOD"/>
</dbReference>